<reference evidence="12" key="2">
    <citation type="journal article" date="2018" name="BMC Genomics">
        <title>A manually annotated Actinidia chinensis var. chinensis (kiwifruit) genome highlights the challenges associated with draft genomes and gene prediction in plants.</title>
        <authorList>
            <person name="Pilkington S.M."/>
            <person name="Crowhurst R."/>
            <person name="Hilario E."/>
            <person name="Nardozza S."/>
            <person name="Fraser L."/>
            <person name="Peng Y."/>
            <person name="Gunaseelan K."/>
            <person name="Simpson R."/>
            <person name="Tahir J."/>
            <person name="Deroles S.C."/>
            <person name="Templeton K."/>
            <person name="Luo Z."/>
            <person name="Davy M."/>
            <person name="Cheng C."/>
            <person name="McNeilage M."/>
            <person name="Scaglione D."/>
            <person name="Liu Y."/>
            <person name="Zhang Q."/>
            <person name="Datson P."/>
            <person name="De Silva N."/>
            <person name="Gardiner S.E."/>
            <person name="Bassett H."/>
            <person name="Chagne D."/>
            <person name="McCallum J."/>
            <person name="Dzierzon H."/>
            <person name="Deng C."/>
            <person name="Wang Y.Y."/>
            <person name="Barron L."/>
            <person name="Manako K."/>
            <person name="Bowen J."/>
            <person name="Foster T.M."/>
            <person name="Erridge Z.A."/>
            <person name="Tiffin H."/>
            <person name="Waite C.N."/>
            <person name="Davies K.M."/>
            <person name="Grierson E.P."/>
            <person name="Laing W.A."/>
            <person name="Kirk R."/>
            <person name="Chen X."/>
            <person name="Wood M."/>
            <person name="Montefiori M."/>
            <person name="Brummell D.A."/>
            <person name="Schwinn K.E."/>
            <person name="Catanach A."/>
            <person name="Fullerton C."/>
            <person name="Li D."/>
            <person name="Meiyalaghan S."/>
            <person name="Nieuwenhuizen N."/>
            <person name="Read N."/>
            <person name="Prakash R."/>
            <person name="Hunter D."/>
            <person name="Zhang H."/>
            <person name="McKenzie M."/>
            <person name="Knabel M."/>
            <person name="Harris A."/>
            <person name="Allan A.C."/>
            <person name="Gleave A."/>
            <person name="Chen A."/>
            <person name="Janssen B.J."/>
            <person name="Plunkett B."/>
            <person name="Ampomah-Dwamena C."/>
            <person name="Voogd C."/>
            <person name="Leif D."/>
            <person name="Lafferty D."/>
            <person name="Souleyre E.J.F."/>
            <person name="Varkonyi-Gasic E."/>
            <person name="Gambi F."/>
            <person name="Hanley J."/>
            <person name="Yao J.L."/>
            <person name="Cheung J."/>
            <person name="David K.M."/>
            <person name="Warren B."/>
            <person name="Marsh K."/>
            <person name="Snowden K.C."/>
            <person name="Lin-Wang K."/>
            <person name="Brian L."/>
            <person name="Martinez-Sanchez M."/>
            <person name="Wang M."/>
            <person name="Ileperuma N."/>
            <person name="Macnee N."/>
            <person name="Campin R."/>
            <person name="McAtee P."/>
            <person name="Drummond R.S.M."/>
            <person name="Espley R.V."/>
            <person name="Ireland H.S."/>
            <person name="Wu R."/>
            <person name="Atkinson R.G."/>
            <person name="Karunairetnam S."/>
            <person name="Bulley S."/>
            <person name="Chunkath S."/>
            <person name="Hanley Z."/>
            <person name="Storey R."/>
            <person name="Thrimawithana A.H."/>
            <person name="Thomson S."/>
            <person name="David C."/>
            <person name="Testolin R."/>
            <person name="Huang H."/>
            <person name="Hellens R.P."/>
            <person name="Schaffer R.J."/>
        </authorList>
    </citation>
    <scope>NUCLEOTIDE SEQUENCE [LARGE SCALE GENOMIC DNA]</scope>
    <source>
        <strain evidence="12">cv. Red5</strain>
    </source>
</reference>
<dbReference type="GO" id="GO:0005975">
    <property type="term" value="P:carbohydrate metabolic process"/>
    <property type="evidence" value="ECO:0007669"/>
    <property type="project" value="InterPro"/>
</dbReference>
<dbReference type="InterPro" id="IPR000743">
    <property type="entry name" value="Glyco_hydro_28"/>
</dbReference>
<evidence type="ECO:0000313" key="12">
    <source>
        <dbReference type="Proteomes" id="UP000241394"/>
    </source>
</evidence>
<gene>
    <name evidence="11" type="ORF">CEY00_Acc33083</name>
</gene>
<keyword evidence="10" id="KW-0732">Signal</keyword>
<dbReference type="Proteomes" id="UP000241394">
    <property type="component" value="Chromosome LG29"/>
</dbReference>
<protein>
    <submittedName>
        <fullName evidence="11">Exopolygalacturonase</fullName>
    </submittedName>
</protein>
<evidence type="ECO:0000313" key="11">
    <source>
        <dbReference type="EMBL" id="PSR85100.1"/>
    </source>
</evidence>
<comment type="subcellular location">
    <subcellularLocation>
        <location evidence="1">Secreted</location>
        <location evidence="1">Cell wall</location>
    </subcellularLocation>
</comment>
<evidence type="ECO:0000256" key="8">
    <source>
        <dbReference type="PROSITE-ProRule" id="PRU10052"/>
    </source>
</evidence>
<keyword evidence="7" id="KW-0961">Cell wall biogenesis/degradation</keyword>
<dbReference type="SUPFAM" id="SSF51126">
    <property type="entry name" value="Pectin lyase-like"/>
    <property type="match status" value="1"/>
</dbReference>
<dbReference type="SMART" id="SM00710">
    <property type="entry name" value="PbH1"/>
    <property type="match status" value="6"/>
</dbReference>
<feature type="chain" id="PRO_5015320663" evidence="10">
    <location>
        <begin position="21"/>
        <end position="429"/>
    </location>
</feature>
<keyword evidence="3" id="KW-0134">Cell wall</keyword>
<evidence type="ECO:0000256" key="4">
    <source>
        <dbReference type="ARBA" id="ARBA00022525"/>
    </source>
</evidence>
<dbReference type="Pfam" id="PF00295">
    <property type="entry name" value="Glyco_hydro_28"/>
    <property type="match status" value="1"/>
</dbReference>
<dbReference type="InParanoid" id="A0A2R6P488"/>
<feature type="signal peptide" evidence="10">
    <location>
        <begin position="1"/>
        <end position="20"/>
    </location>
</feature>
<keyword evidence="5 9" id="KW-0378">Hydrolase</keyword>
<evidence type="ECO:0000256" key="5">
    <source>
        <dbReference type="ARBA" id="ARBA00022801"/>
    </source>
</evidence>
<keyword evidence="6 9" id="KW-0326">Glycosidase</keyword>
<dbReference type="InterPro" id="IPR011050">
    <property type="entry name" value="Pectin_lyase_fold/virulence"/>
</dbReference>
<evidence type="ECO:0000256" key="6">
    <source>
        <dbReference type="ARBA" id="ARBA00023295"/>
    </source>
</evidence>
<dbReference type="OMA" id="TINGTQN"/>
<dbReference type="GO" id="GO:0004650">
    <property type="term" value="F:polygalacturonase activity"/>
    <property type="evidence" value="ECO:0007669"/>
    <property type="project" value="InterPro"/>
</dbReference>
<evidence type="ECO:0000256" key="10">
    <source>
        <dbReference type="SAM" id="SignalP"/>
    </source>
</evidence>
<dbReference type="EMBL" id="NKQK01000029">
    <property type="protein sequence ID" value="PSR85100.1"/>
    <property type="molecule type" value="Genomic_DNA"/>
</dbReference>
<keyword evidence="4" id="KW-0964">Secreted</keyword>
<evidence type="ECO:0000256" key="1">
    <source>
        <dbReference type="ARBA" id="ARBA00004191"/>
    </source>
</evidence>
<evidence type="ECO:0000256" key="3">
    <source>
        <dbReference type="ARBA" id="ARBA00022512"/>
    </source>
</evidence>
<dbReference type="Gene3D" id="2.160.20.10">
    <property type="entry name" value="Single-stranded right-handed beta-helix, Pectin lyase-like"/>
    <property type="match status" value="1"/>
</dbReference>
<keyword evidence="12" id="KW-1185">Reference proteome</keyword>
<evidence type="ECO:0000256" key="7">
    <source>
        <dbReference type="ARBA" id="ARBA00023316"/>
    </source>
</evidence>
<dbReference type="InterPro" id="IPR006626">
    <property type="entry name" value="PbH1"/>
</dbReference>
<dbReference type="GO" id="GO:0071555">
    <property type="term" value="P:cell wall organization"/>
    <property type="evidence" value="ECO:0007669"/>
    <property type="project" value="UniProtKB-KW"/>
</dbReference>
<dbReference type="Gramene" id="PSR85100">
    <property type="protein sequence ID" value="PSR85100"/>
    <property type="gene ID" value="CEY00_Acc33083"/>
</dbReference>
<dbReference type="OrthoDB" id="187139at2759"/>
<evidence type="ECO:0000256" key="2">
    <source>
        <dbReference type="ARBA" id="ARBA00008834"/>
    </source>
</evidence>
<reference evidence="11 12" key="1">
    <citation type="submission" date="2017-07" db="EMBL/GenBank/DDBJ databases">
        <title>An improved, manually edited Actinidia chinensis var. chinensis (kiwifruit) genome highlights the challenges associated with draft genomes and gene prediction in plants.</title>
        <authorList>
            <person name="Pilkington S."/>
            <person name="Crowhurst R."/>
            <person name="Hilario E."/>
            <person name="Nardozza S."/>
            <person name="Fraser L."/>
            <person name="Peng Y."/>
            <person name="Gunaseelan K."/>
            <person name="Simpson R."/>
            <person name="Tahir J."/>
            <person name="Deroles S."/>
            <person name="Templeton K."/>
            <person name="Luo Z."/>
            <person name="Davy M."/>
            <person name="Cheng C."/>
            <person name="Mcneilage M."/>
            <person name="Scaglione D."/>
            <person name="Liu Y."/>
            <person name="Zhang Q."/>
            <person name="Datson P."/>
            <person name="De Silva N."/>
            <person name="Gardiner S."/>
            <person name="Bassett H."/>
            <person name="Chagne D."/>
            <person name="Mccallum J."/>
            <person name="Dzierzon H."/>
            <person name="Deng C."/>
            <person name="Wang Y.-Y."/>
            <person name="Barron N."/>
            <person name="Manako K."/>
            <person name="Bowen J."/>
            <person name="Foster T."/>
            <person name="Erridge Z."/>
            <person name="Tiffin H."/>
            <person name="Waite C."/>
            <person name="Davies K."/>
            <person name="Grierson E."/>
            <person name="Laing W."/>
            <person name="Kirk R."/>
            <person name="Chen X."/>
            <person name="Wood M."/>
            <person name="Montefiori M."/>
            <person name="Brummell D."/>
            <person name="Schwinn K."/>
            <person name="Catanach A."/>
            <person name="Fullerton C."/>
            <person name="Li D."/>
            <person name="Meiyalaghan S."/>
            <person name="Nieuwenhuizen N."/>
            <person name="Read N."/>
            <person name="Prakash R."/>
            <person name="Hunter D."/>
            <person name="Zhang H."/>
            <person name="Mckenzie M."/>
            <person name="Knabel M."/>
            <person name="Harris A."/>
            <person name="Allan A."/>
            <person name="Chen A."/>
            <person name="Janssen B."/>
            <person name="Plunkett B."/>
            <person name="Dwamena C."/>
            <person name="Voogd C."/>
            <person name="Leif D."/>
            <person name="Lafferty D."/>
            <person name="Souleyre E."/>
            <person name="Varkonyi-Gasic E."/>
            <person name="Gambi F."/>
            <person name="Hanley J."/>
            <person name="Yao J.-L."/>
            <person name="Cheung J."/>
            <person name="David K."/>
            <person name="Warren B."/>
            <person name="Marsh K."/>
            <person name="Snowden K."/>
            <person name="Lin-Wang K."/>
            <person name="Brian L."/>
            <person name="Martinez-Sanchez M."/>
            <person name="Wang M."/>
            <person name="Ileperuma N."/>
            <person name="Macnee N."/>
            <person name="Campin R."/>
            <person name="Mcatee P."/>
            <person name="Drummond R."/>
            <person name="Espley R."/>
            <person name="Ireland H."/>
            <person name="Wu R."/>
            <person name="Atkinson R."/>
            <person name="Karunairetnam S."/>
            <person name="Bulley S."/>
            <person name="Chunkath S."/>
            <person name="Hanley Z."/>
            <person name="Storey R."/>
            <person name="Thrimawithana A."/>
            <person name="Thomson S."/>
            <person name="David C."/>
            <person name="Testolin R."/>
        </authorList>
    </citation>
    <scope>NUCLEOTIDE SEQUENCE [LARGE SCALE GENOMIC DNA]</scope>
    <source>
        <strain evidence="12">cv. Red5</strain>
        <tissue evidence="11">Young leaf</tissue>
    </source>
</reference>
<dbReference type="InterPro" id="IPR012334">
    <property type="entry name" value="Pectin_lyas_fold"/>
</dbReference>
<dbReference type="STRING" id="1590841.A0A2R6P488"/>
<comment type="caution">
    <text evidence="11">The sequence shown here is derived from an EMBL/GenBank/DDBJ whole genome shotgun (WGS) entry which is preliminary data.</text>
</comment>
<feature type="active site" evidence="8">
    <location>
        <position position="280"/>
    </location>
</feature>
<dbReference type="PROSITE" id="PS00502">
    <property type="entry name" value="POLYGALACTURONASE"/>
    <property type="match status" value="1"/>
</dbReference>
<accession>A0A2R6P488</accession>
<dbReference type="FunFam" id="2.160.20.10:FF:000004">
    <property type="entry name" value="Pectin lyase-like superfamily protein"/>
    <property type="match status" value="1"/>
</dbReference>
<comment type="similarity">
    <text evidence="2 9">Belongs to the glycosyl hydrolase 28 family.</text>
</comment>
<organism evidence="11 12">
    <name type="scientific">Actinidia chinensis var. chinensis</name>
    <name type="common">Chinese soft-hair kiwi</name>
    <dbReference type="NCBI Taxonomy" id="1590841"/>
    <lineage>
        <taxon>Eukaryota</taxon>
        <taxon>Viridiplantae</taxon>
        <taxon>Streptophyta</taxon>
        <taxon>Embryophyta</taxon>
        <taxon>Tracheophyta</taxon>
        <taxon>Spermatophyta</taxon>
        <taxon>Magnoliopsida</taxon>
        <taxon>eudicotyledons</taxon>
        <taxon>Gunneridae</taxon>
        <taxon>Pentapetalae</taxon>
        <taxon>asterids</taxon>
        <taxon>Ericales</taxon>
        <taxon>Actinidiaceae</taxon>
        <taxon>Actinidia</taxon>
    </lineage>
</organism>
<dbReference type="AlphaFoldDB" id="A0A2R6P488"/>
<evidence type="ECO:0000256" key="9">
    <source>
        <dbReference type="RuleBase" id="RU361169"/>
    </source>
</evidence>
<dbReference type="PANTHER" id="PTHR31375">
    <property type="match status" value="1"/>
</dbReference>
<proteinExistence type="inferred from homology"/>
<name>A0A2R6P488_ACTCC</name>
<sequence>MLGFKVLILAVHVLVSLICASHQYLSPAQSHETDSRKLTSVTSPESTSMIQASLGKKSRVFDVTRYGAVPNGATETSSAFLAAWHDACAHPGNATLLVPNGTFFLGPVTFEGPCQNKHSPRVTIRGILKAPSRLSSFPTSTWIVFRKLHGLNLTGETDTTTLDGQGAKAWALGSSDKKNKPLNRPISLKFAHVSNGAIRNIGLLNSKNFHMSFSHCKDIVVDGVKITAPWNSPNTDGIHISGSTNIRITSSTIGVGDDCVSIGPGTTNISIVNVMCGPGHGISIGSLGKYPKEKNVRGITVENCTINGTQNGVRVKTWPGSPPSMAANLTFQDIVMINVSNPIVIDQEYCPNHTCLNYKPSRVKLRNIHFRNIKGTYRTKSAVTLVCSSRVACENIEIVNVKLNHTTEENPLTPSFKVKGTLKGLQILA</sequence>